<dbReference type="Gene3D" id="3.40.50.1240">
    <property type="entry name" value="Phosphoglycerate mutase-like"/>
    <property type="match status" value="1"/>
</dbReference>
<dbReference type="PIRSF" id="PIRSF000709">
    <property type="entry name" value="6PFK_2-Ptase"/>
    <property type="match status" value="1"/>
</dbReference>
<dbReference type="PANTHER" id="PTHR48100:SF62">
    <property type="entry name" value="GLUCOSYL-3-PHOSPHOGLYCERATE PHOSPHATASE"/>
    <property type="match status" value="1"/>
</dbReference>
<dbReference type="CDD" id="cd07067">
    <property type="entry name" value="HP_PGM_like"/>
    <property type="match status" value="1"/>
</dbReference>
<evidence type="ECO:0000313" key="3">
    <source>
        <dbReference type="EMBL" id="KRL88333.1"/>
    </source>
</evidence>
<feature type="active site" description="Proton donor/acceptor" evidence="1">
    <location>
        <position position="85"/>
    </location>
</feature>
<dbReference type="InterPro" id="IPR050275">
    <property type="entry name" value="PGM_Phosphatase"/>
</dbReference>
<feature type="binding site" evidence="2">
    <location>
        <begin position="8"/>
        <end position="15"/>
    </location>
    <ligand>
        <name>substrate</name>
    </ligand>
</feature>
<reference evidence="3 4" key="1">
    <citation type="journal article" date="2015" name="Genome Announc.">
        <title>Expanding the biotechnology potential of lactobacilli through comparative genomics of 213 strains and associated genera.</title>
        <authorList>
            <person name="Sun Z."/>
            <person name="Harris H.M."/>
            <person name="McCann A."/>
            <person name="Guo C."/>
            <person name="Argimon S."/>
            <person name="Zhang W."/>
            <person name="Yang X."/>
            <person name="Jeffery I.B."/>
            <person name="Cooney J.C."/>
            <person name="Kagawa T.F."/>
            <person name="Liu W."/>
            <person name="Song Y."/>
            <person name="Salvetti E."/>
            <person name="Wrobel A."/>
            <person name="Rasinkangas P."/>
            <person name="Parkhill J."/>
            <person name="Rea M.C."/>
            <person name="O'Sullivan O."/>
            <person name="Ritari J."/>
            <person name="Douillard F.P."/>
            <person name="Paul Ross R."/>
            <person name="Yang R."/>
            <person name="Briner A.E."/>
            <person name="Felis G.E."/>
            <person name="de Vos W.M."/>
            <person name="Barrangou R."/>
            <person name="Klaenhammer T.R."/>
            <person name="Caufield P.W."/>
            <person name="Cui Y."/>
            <person name="Zhang H."/>
            <person name="O'Toole P.W."/>
        </authorList>
    </citation>
    <scope>NUCLEOTIDE SEQUENCE [LARGE SCALE GENOMIC DNA]</scope>
    <source>
        <strain evidence="3 4">DSM 15946</strain>
    </source>
</reference>
<dbReference type="InterPro" id="IPR029033">
    <property type="entry name" value="His_PPase_superfam"/>
</dbReference>
<dbReference type="AlphaFoldDB" id="A0A0R1U510"/>
<gene>
    <name evidence="3" type="ORF">FC43_GL000265</name>
</gene>
<dbReference type="GO" id="GO:0016791">
    <property type="term" value="F:phosphatase activity"/>
    <property type="evidence" value="ECO:0007669"/>
    <property type="project" value="TreeGrafter"/>
</dbReference>
<dbReference type="SUPFAM" id="SSF53254">
    <property type="entry name" value="Phosphoglycerate mutase-like"/>
    <property type="match status" value="1"/>
</dbReference>
<protein>
    <submittedName>
        <fullName evidence="3">Phosphoglycerate mutase family protein</fullName>
    </submittedName>
</protein>
<organism evidence="3 4">
    <name type="scientific">Limosilactobacillus ingluviei DSM 15946</name>
    <dbReference type="NCBI Taxonomy" id="1423760"/>
    <lineage>
        <taxon>Bacteria</taxon>
        <taxon>Bacillati</taxon>
        <taxon>Bacillota</taxon>
        <taxon>Bacilli</taxon>
        <taxon>Lactobacillales</taxon>
        <taxon>Lactobacillaceae</taxon>
        <taxon>Limosilactobacillus</taxon>
    </lineage>
</organism>
<dbReference type="PATRIC" id="fig|1423760.3.peg.283"/>
<comment type="caution">
    <text evidence="3">The sequence shown here is derived from an EMBL/GenBank/DDBJ whole genome shotgun (WGS) entry which is preliminary data.</text>
</comment>
<name>A0A0R1U510_9LACO</name>
<dbReference type="EMBL" id="AZFK01000077">
    <property type="protein sequence ID" value="KRL88333.1"/>
    <property type="molecule type" value="Genomic_DNA"/>
</dbReference>
<feature type="binding site" evidence="2">
    <location>
        <begin position="85"/>
        <end position="88"/>
    </location>
    <ligand>
        <name>substrate</name>
    </ligand>
</feature>
<dbReference type="Proteomes" id="UP000050816">
    <property type="component" value="Unassembled WGS sequence"/>
</dbReference>
<dbReference type="RefSeq" id="WP_056955323.1">
    <property type="nucleotide sequence ID" value="NZ_AZFK01000077.1"/>
</dbReference>
<evidence type="ECO:0000256" key="2">
    <source>
        <dbReference type="PIRSR" id="PIRSR613078-2"/>
    </source>
</evidence>
<sequence>MTELLIVRHGRTPANAAGLKQGTINTPQTYLSEVGRAQATELAAHFDLSGANALYVSPLERTKQTAAILNSQAQLPVIEDARLLEISYGQWDGQLNADLMAQYPEHFYPLIEDVKPSYAAVAQGETFATVQARVKSFTDEIAQAHPTEQVVIVTHGFTVRSFAANVVNCQALEILEPANCSVSKIIIDPTTHEQHLVYYNRTATISF</sequence>
<feature type="active site" description="Tele-phosphohistidine intermediate" evidence="1">
    <location>
        <position position="9"/>
    </location>
</feature>
<dbReference type="InterPro" id="IPR013078">
    <property type="entry name" value="His_Pase_superF_clade-1"/>
</dbReference>
<evidence type="ECO:0000256" key="1">
    <source>
        <dbReference type="PIRSR" id="PIRSR613078-1"/>
    </source>
</evidence>
<proteinExistence type="predicted"/>
<accession>A0A0R1U510</accession>
<dbReference type="SMART" id="SM00855">
    <property type="entry name" value="PGAM"/>
    <property type="match status" value="1"/>
</dbReference>
<dbReference type="GO" id="GO:0005737">
    <property type="term" value="C:cytoplasm"/>
    <property type="evidence" value="ECO:0007669"/>
    <property type="project" value="TreeGrafter"/>
</dbReference>
<dbReference type="Pfam" id="PF00300">
    <property type="entry name" value="His_Phos_1"/>
    <property type="match status" value="1"/>
</dbReference>
<dbReference type="PANTHER" id="PTHR48100">
    <property type="entry name" value="BROAD-SPECIFICITY PHOSPHATASE YOR283W-RELATED"/>
    <property type="match status" value="1"/>
</dbReference>
<evidence type="ECO:0000313" key="4">
    <source>
        <dbReference type="Proteomes" id="UP000050816"/>
    </source>
</evidence>
<feature type="binding site" evidence="2">
    <location>
        <position position="61"/>
    </location>
    <ligand>
        <name>substrate</name>
    </ligand>
</feature>